<dbReference type="PANTHER" id="PTHR45398:SF1">
    <property type="entry name" value="ENZYME, PUTATIVE (JCVI)-RELATED"/>
    <property type="match status" value="1"/>
</dbReference>
<feature type="domain" description="AMP-binding enzyme C-terminal" evidence="6">
    <location>
        <begin position="457"/>
        <end position="535"/>
    </location>
</feature>
<dbReference type="InterPro" id="IPR010071">
    <property type="entry name" value="AA_adenyl_dom"/>
</dbReference>
<dbReference type="InterPro" id="IPR020845">
    <property type="entry name" value="AMP-binding_CS"/>
</dbReference>
<dbReference type="NCBIfam" id="TIGR01733">
    <property type="entry name" value="AA-adenyl-dom"/>
    <property type="match status" value="1"/>
</dbReference>
<keyword evidence="1 7" id="KW-0436">Ligase</keyword>
<keyword evidence="3" id="KW-0067">ATP-binding</keyword>
<dbReference type="InterPro" id="IPR025110">
    <property type="entry name" value="AMP-bd_C"/>
</dbReference>
<dbReference type="NCBIfam" id="NF003417">
    <property type="entry name" value="PRK04813.1"/>
    <property type="match status" value="1"/>
</dbReference>
<reference evidence="7" key="1">
    <citation type="submission" date="2022-12" db="EMBL/GenBank/DDBJ databases">
        <title>Peptostreptococcus.</title>
        <authorList>
            <person name="Lee S.H."/>
        </authorList>
    </citation>
    <scope>NUCLEOTIDE SEQUENCE</scope>
    <source>
        <strain evidence="7">CBA3647</strain>
    </source>
</reference>
<dbReference type="Gene3D" id="3.30.300.30">
    <property type="match status" value="1"/>
</dbReference>
<evidence type="ECO:0000256" key="4">
    <source>
        <dbReference type="SAM" id="Coils"/>
    </source>
</evidence>
<accession>A0ABY7JR74</accession>
<evidence type="ECO:0000313" key="8">
    <source>
        <dbReference type="Proteomes" id="UP001164187"/>
    </source>
</evidence>
<evidence type="ECO:0000256" key="3">
    <source>
        <dbReference type="ARBA" id="ARBA00022840"/>
    </source>
</evidence>
<gene>
    <name evidence="7" type="primary">dltA</name>
    <name evidence="7" type="ORF">O0R46_07245</name>
</gene>
<keyword evidence="4" id="KW-0175">Coiled coil</keyword>
<evidence type="ECO:0000259" key="6">
    <source>
        <dbReference type="Pfam" id="PF13193"/>
    </source>
</evidence>
<dbReference type="CDD" id="cd05945">
    <property type="entry name" value="DltA"/>
    <property type="match status" value="1"/>
</dbReference>
<keyword evidence="8" id="KW-1185">Reference proteome</keyword>
<sequence length="546" mass="62015">MNIVDGVKKYAKTDRLAVIEREDILSYKDLDKFSDIIANYIIRNSKTVNPVAIYANKDIMILPVMIGALKSGRAYVPMDVSFPQQRVDDVVEAVCPDMVFDFTDGEYFFNKENREDKKENYKNVQIISRQDLCEIVEENKNTELAKEVPNDQWVKGDENSYILFTSGSTGKPKGVQISTYNLNSFIEWMSPILGIDGSEKVVMDQPAYSFDLSVSQLYPGIANGATLYSLSKKVVADFNLMFEEMKKSNMDVWVSTPTFIGMCLSDDSFTEELLPNLRKLLFIGEVLPVETARKLRERFPKAEVINGYGPTEATVGISHVIISDEHINSGQSLPVGVPMPNSKIKIVDEQGKEVPKGEKGEIIIIGPSVSKGYYKNEAKNLEAFYVEEIDPWTEIDAEYKKELDKRSDEDKEFDNLRYRAYRTGDLGSILEDGNIKYSGRKDFQIKLNGYRIEIEDIENNLRKVTNVKNAVVLPVYKNEKIAFLKAIVELKKSNDLGNLKNGIKIKKELSNFMPEYMIPRSVAIIDSMPTNTNGKIDRKKLKEEYL</sequence>
<dbReference type="GO" id="GO:0016874">
    <property type="term" value="F:ligase activity"/>
    <property type="evidence" value="ECO:0007669"/>
    <property type="project" value="UniProtKB-KW"/>
</dbReference>
<dbReference type="InterPro" id="IPR000873">
    <property type="entry name" value="AMP-dep_synth/lig_dom"/>
</dbReference>
<dbReference type="Pfam" id="PF00501">
    <property type="entry name" value="AMP-binding"/>
    <property type="match status" value="1"/>
</dbReference>
<dbReference type="EMBL" id="CP114052">
    <property type="protein sequence ID" value="WAW15865.1"/>
    <property type="molecule type" value="Genomic_DNA"/>
</dbReference>
<dbReference type="PANTHER" id="PTHR45398">
    <property type="match status" value="1"/>
</dbReference>
<protein>
    <submittedName>
        <fullName evidence="7">D-alanine--poly(Phosphoribitol) ligase subunit DltA</fullName>
        <ecNumber evidence="7">6.1.1.13</ecNumber>
    </submittedName>
</protein>
<dbReference type="InterPro" id="IPR042099">
    <property type="entry name" value="ANL_N_sf"/>
</dbReference>
<organism evidence="7 8">
    <name type="scientific">Peptostreptococcus equinus</name>
    <dbReference type="NCBI Taxonomy" id="3003601"/>
    <lineage>
        <taxon>Bacteria</taxon>
        <taxon>Bacillati</taxon>
        <taxon>Bacillota</taxon>
        <taxon>Clostridia</taxon>
        <taxon>Peptostreptococcales</taxon>
        <taxon>Peptostreptococcaceae</taxon>
        <taxon>Peptostreptococcus</taxon>
    </lineage>
</organism>
<evidence type="ECO:0000313" key="7">
    <source>
        <dbReference type="EMBL" id="WAW15865.1"/>
    </source>
</evidence>
<keyword evidence="2" id="KW-0547">Nucleotide-binding</keyword>
<feature type="coiled-coil region" evidence="4">
    <location>
        <begin position="440"/>
        <end position="467"/>
    </location>
</feature>
<evidence type="ECO:0000256" key="2">
    <source>
        <dbReference type="ARBA" id="ARBA00022741"/>
    </source>
</evidence>
<dbReference type="SUPFAM" id="SSF56801">
    <property type="entry name" value="Acetyl-CoA synthetase-like"/>
    <property type="match status" value="1"/>
</dbReference>
<dbReference type="EC" id="6.1.1.13" evidence="7"/>
<dbReference type="InterPro" id="IPR045851">
    <property type="entry name" value="AMP-bd_C_sf"/>
</dbReference>
<feature type="domain" description="AMP-dependent synthetase/ligase" evidence="5">
    <location>
        <begin position="12"/>
        <end position="374"/>
    </location>
</feature>
<dbReference type="InterPro" id="IPR044507">
    <property type="entry name" value="DltA-like"/>
</dbReference>
<name>A0ABY7JR74_9FIRM</name>
<dbReference type="Pfam" id="PF13193">
    <property type="entry name" value="AMP-binding_C"/>
    <property type="match status" value="1"/>
</dbReference>
<evidence type="ECO:0000256" key="1">
    <source>
        <dbReference type="ARBA" id="ARBA00022598"/>
    </source>
</evidence>
<evidence type="ECO:0000259" key="5">
    <source>
        <dbReference type="Pfam" id="PF00501"/>
    </source>
</evidence>
<dbReference type="PROSITE" id="PS00455">
    <property type="entry name" value="AMP_BINDING"/>
    <property type="match status" value="1"/>
</dbReference>
<proteinExistence type="predicted"/>
<dbReference type="Proteomes" id="UP001164187">
    <property type="component" value="Chromosome"/>
</dbReference>
<dbReference type="Gene3D" id="3.40.50.12780">
    <property type="entry name" value="N-terminal domain of ligase-like"/>
    <property type="match status" value="1"/>
</dbReference>